<dbReference type="Proteomes" id="UP000294192">
    <property type="component" value="Unassembled WGS sequence"/>
</dbReference>
<evidence type="ECO:0000313" key="10">
    <source>
        <dbReference type="Proteomes" id="UP000294192"/>
    </source>
</evidence>
<evidence type="ECO:0000256" key="7">
    <source>
        <dbReference type="SAM" id="Phobius"/>
    </source>
</evidence>
<evidence type="ECO:0000256" key="2">
    <source>
        <dbReference type="ARBA" id="ARBA00022448"/>
    </source>
</evidence>
<dbReference type="Gene3D" id="1.10.3720.10">
    <property type="entry name" value="MetI-like"/>
    <property type="match status" value="1"/>
</dbReference>
<keyword evidence="4 7" id="KW-0812">Transmembrane</keyword>
<keyword evidence="6 7" id="KW-0472">Membrane</keyword>
<dbReference type="SUPFAM" id="SSF161098">
    <property type="entry name" value="MetI-like"/>
    <property type="match status" value="1"/>
</dbReference>
<proteinExistence type="predicted"/>
<dbReference type="PANTHER" id="PTHR30193">
    <property type="entry name" value="ABC TRANSPORTER PERMEASE PROTEIN"/>
    <property type="match status" value="1"/>
</dbReference>
<dbReference type="AlphaFoldDB" id="A0A4R0XQA2"/>
<keyword evidence="5 7" id="KW-1133">Transmembrane helix</keyword>
<keyword evidence="10" id="KW-1185">Reference proteome</keyword>
<keyword evidence="3" id="KW-1003">Cell membrane</keyword>
<feature type="transmembrane region" description="Helical" evidence="7">
    <location>
        <begin position="198"/>
        <end position="229"/>
    </location>
</feature>
<dbReference type="EMBL" id="PSZO01000039">
    <property type="protein sequence ID" value="TCG10510.1"/>
    <property type="molecule type" value="Genomic_DNA"/>
</dbReference>
<feature type="transmembrane region" description="Helical" evidence="7">
    <location>
        <begin position="106"/>
        <end position="125"/>
    </location>
</feature>
<feature type="domain" description="ABC transmembrane type-1" evidence="8">
    <location>
        <begin position="69"/>
        <end position="277"/>
    </location>
</feature>
<sequence>MKAKRQVAGTLFTIAPVLVMGIFVFASFIIGIMLVFYKGKLTADMSDIENNSMKNFALVGKDPMFKEAIIRTLKYAGIVTSISIIASLIIAAIINGGKIKGKKVFLTIYFLPQVTSAVASTIIFYKIFGGDGALGVNLAKNPKNIIYIIILAGLWVQISGSIVTFNTAFTNIGRTEYEAASLDGAGTMTKFFKITLPALAPIIAYQLMMTLIVSMAIFGQSFIVIALGISRPEDATTWSVLGFQHIIGAKGIVSNVGLGMIELLSLGAAIFVLSIISNKIQPIDGKGKK</sequence>
<dbReference type="InterPro" id="IPR035906">
    <property type="entry name" value="MetI-like_sf"/>
</dbReference>
<accession>A0A4R0XQA2</accession>
<feature type="transmembrane region" description="Helical" evidence="7">
    <location>
        <begin position="12"/>
        <end position="37"/>
    </location>
</feature>
<feature type="transmembrane region" description="Helical" evidence="7">
    <location>
        <begin position="145"/>
        <end position="165"/>
    </location>
</feature>
<feature type="transmembrane region" description="Helical" evidence="7">
    <location>
        <begin position="256"/>
        <end position="276"/>
    </location>
</feature>
<keyword evidence="2" id="KW-0813">Transport</keyword>
<evidence type="ECO:0000256" key="1">
    <source>
        <dbReference type="ARBA" id="ARBA00004651"/>
    </source>
</evidence>
<comment type="caution">
    <text evidence="9">The sequence shown here is derived from an EMBL/GenBank/DDBJ whole genome shotgun (WGS) entry which is preliminary data.</text>
</comment>
<dbReference type="PANTHER" id="PTHR30193:SF37">
    <property type="entry name" value="INNER MEMBRANE ABC TRANSPORTER PERMEASE PROTEIN YCJO"/>
    <property type="match status" value="1"/>
</dbReference>
<dbReference type="PROSITE" id="PS50928">
    <property type="entry name" value="ABC_TM1"/>
    <property type="match status" value="1"/>
</dbReference>
<dbReference type="CDD" id="cd06261">
    <property type="entry name" value="TM_PBP2"/>
    <property type="match status" value="1"/>
</dbReference>
<evidence type="ECO:0000256" key="5">
    <source>
        <dbReference type="ARBA" id="ARBA00022989"/>
    </source>
</evidence>
<evidence type="ECO:0000256" key="6">
    <source>
        <dbReference type="ARBA" id="ARBA00023136"/>
    </source>
</evidence>
<comment type="subcellular location">
    <subcellularLocation>
        <location evidence="1">Cell membrane</location>
        <topology evidence="1">Multi-pass membrane protein</topology>
    </subcellularLocation>
</comment>
<evidence type="ECO:0000313" key="9">
    <source>
        <dbReference type="EMBL" id="TCG10510.1"/>
    </source>
</evidence>
<dbReference type="InterPro" id="IPR000515">
    <property type="entry name" value="MetI-like"/>
</dbReference>
<gene>
    <name evidence="9" type="ORF">C4B24_04560</name>
</gene>
<reference evidence="9 10" key="1">
    <citation type="submission" date="2018-02" db="EMBL/GenBank/DDBJ databases">
        <title>Mycoplasma marinum and Mycoplasma todarodis sp. nov., moderately halophilic and psychrotolerant mycoplasmas isolated from cephalopods.</title>
        <authorList>
            <person name="Viver T."/>
        </authorList>
    </citation>
    <scope>NUCLEOTIDE SEQUENCE [LARGE SCALE GENOMIC DNA]</scope>
    <source>
        <strain evidence="9 10">PE</strain>
    </source>
</reference>
<evidence type="ECO:0000256" key="3">
    <source>
        <dbReference type="ARBA" id="ARBA00022475"/>
    </source>
</evidence>
<evidence type="ECO:0000259" key="8">
    <source>
        <dbReference type="PROSITE" id="PS50928"/>
    </source>
</evidence>
<dbReference type="GO" id="GO:0005886">
    <property type="term" value="C:plasma membrane"/>
    <property type="evidence" value="ECO:0007669"/>
    <property type="project" value="UniProtKB-SubCell"/>
</dbReference>
<dbReference type="OrthoDB" id="9786413at2"/>
<feature type="transmembrane region" description="Helical" evidence="7">
    <location>
        <begin position="75"/>
        <end position="94"/>
    </location>
</feature>
<dbReference type="InterPro" id="IPR051393">
    <property type="entry name" value="ABC_transporter_permease"/>
</dbReference>
<organism evidence="9 10">
    <name type="scientific">Mycoplasma marinum</name>
    <dbReference type="NCBI Taxonomy" id="1937190"/>
    <lineage>
        <taxon>Bacteria</taxon>
        <taxon>Bacillati</taxon>
        <taxon>Mycoplasmatota</taxon>
        <taxon>Mollicutes</taxon>
        <taxon>Mycoplasmataceae</taxon>
        <taxon>Mycoplasma</taxon>
    </lineage>
</organism>
<evidence type="ECO:0000256" key="4">
    <source>
        <dbReference type="ARBA" id="ARBA00022692"/>
    </source>
</evidence>
<name>A0A4R0XQA2_9MOLU</name>
<dbReference type="GO" id="GO:0055085">
    <property type="term" value="P:transmembrane transport"/>
    <property type="evidence" value="ECO:0007669"/>
    <property type="project" value="InterPro"/>
</dbReference>
<protein>
    <recommendedName>
        <fullName evidence="8">ABC transmembrane type-1 domain-containing protein</fullName>
    </recommendedName>
</protein>